<evidence type="ECO:0000256" key="1">
    <source>
        <dbReference type="SAM" id="SignalP"/>
    </source>
</evidence>
<reference evidence="2 3" key="1">
    <citation type="submission" date="2019-02" db="EMBL/GenBank/DDBJ databases">
        <title>Pedobacter sp. nov., a novel speices isolated from soil of pinguins habitat in Antarcitica.</title>
        <authorList>
            <person name="He R.-H."/>
        </authorList>
    </citation>
    <scope>NUCLEOTIDE SEQUENCE [LARGE SCALE GENOMIC DNA]</scope>
    <source>
        <strain evidence="2 3">E01020</strain>
    </source>
</reference>
<evidence type="ECO:0008006" key="4">
    <source>
        <dbReference type="Google" id="ProtNLM"/>
    </source>
</evidence>
<dbReference type="Proteomes" id="UP000295668">
    <property type="component" value="Unassembled WGS sequence"/>
</dbReference>
<evidence type="ECO:0000313" key="3">
    <source>
        <dbReference type="Proteomes" id="UP000295668"/>
    </source>
</evidence>
<comment type="caution">
    <text evidence="2">The sequence shown here is derived from an EMBL/GenBank/DDBJ whole genome shotgun (WGS) entry which is preliminary data.</text>
</comment>
<dbReference type="EMBL" id="SJCY01000010">
    <property type="protein sequence ID" value="TDG35383.1"/>
    <property type="molecule type" value="Genomic_DNA"/>
</dbReference>
<dbReference type="Pfam" id="PF13715">
    <property type="entry name" value="CarbopepD_reg_2"/>
    <property type="match status" value="1"/>
</dbReference>
<dbReference type="SUPFAM" id="SSF49464">
    <property type="entry name" value="Carboxypeptidase regulatory domain-like"/>
    <property type="match status" value="1"/>
</dbReference>
<dbReference type="AlphaFoldDB" id="A0A4V2ZZX4"/>
<dbReference type="OrthoDB" id="758923at2"/>
<name>A0A4V2ZZX4_9SPHI</name>
<feature type="chain" id="PRO_5020614554" description="Carboxypeptidase-like regulatory domain-containing protein" evidence="1">
    <location>
        <begin position="20"/>
        <end position="352"/>
    </location>
</feature>
<evidence type="ECO:0000313" key="2">
    <source>
        <dbReference type="EMBL" id="TDG35383.1"/>
    </source>
</evidence>
<sequence length="352" mass="40549">MKKLIFLIVFSIVSLTCFAQTIKGKIIATKSKQPIPYATVKLKLANQTKLTTESGDFNIIVDKLNLKDTIFVSCIGYLSAKLPIDKLPKDGIIYLDEDEKTLKEVSVSVGKKRYEIINEFAYSNIKYTINKDIAQSYLSAKFPIAKKFTANVDSFKLEEIHLGRFVEASNEQTTILTEKYEIKYIRAPWLFYELKKHNERAIFNLYIIYPAENGEPQPLDQAVKIPISLTSAITDTEIDVRNYNIRPKQRNFYIAIEWLAILPNLTYSLGKRNQPKVFRQFTLPTQTKDDKGPAMALVYEIGYEPYVSTYRIDKKNSTKKYVWLKDNWVTVEPDSDGKIDTEFALSAKISYY</sequence>
<proteinExistence type="predicted"/>
<protein>
    <recommendedName>
        <fullName evidence="4">Carboxypeptidase-like regulatory domain-containing protein</fullName>
    </recommendedName>
</protein>
<accession>A0A4V2ZZX4</accession>
<keyword evidence="3" id="KW-1185">Reference proteome</keyword>
<feature type="signal peptide" evidence="1">
    <location>
        <begin position="1"/>
        <end position="19"/>
    </location>
</feature>
<dbReference type="RefSeq" id="WP_133263313.1">
    <property type="nucleotide sequence ID" value="NZ_SJCY01000010.1"/>
</dbReference>
<gene>
    <name evidence="2" type="ORF">EZJ43_13875</name>
</gene>
<keyword evidence="1" id="KW-0732">Signal</keyword>
<dbReference type="InterPro" id="IPR008969">
    <property type="entry name" value="CarboxyPept-like_regulatory"/>
</dbReference>
<organism evidence="2 3">
    <name type="scientific">Pedobacter changchengzhani</name>
    <dbReference type="NCBI Taxonomy" id="2529274"/>
    <lineage>
        <taxon>Bacteria</taxon>
        <taxon>Pseudomonadati</taxon>
        <taxon>Bacteroidota</taxon>
        <taxon>Sphingobacteriia</taxon>
        <taxon>Sphingobacteriales</taxon>
        <taxon>Sphingobacteriaceae</taxon>
        <taxon>Pedobacter</taxon>
    </lineage>
</organism>